<feature type="compositionally biased region" description="Basic residues" evidence="4">
    <location>
        <begin position="386"/>
        <end position="403"/>
    </location>
</feature>
<dbReference type="Proteomes" id="UP000000591">
    <property type="component" value="Chromosome IV"/>
</dbReference>
<evidence type="ECO:0000313" key="6">
    <source>
        <dbReference type="Proteomes" id="UP000000591"/>
    </source>
</evidence>
<dbReference type="InterPro" id="IPR015943">
    <property type="entry name" value="WD40/YVTN_repeat-like_dom_sf"/>
</dbReference>
<dbReference type="InterPro" id="IPR039328">
    <property type="entry name" value="WDR89"/>
</dbReference>
<dbReference type="RefSeq" id="NP_983878.1">
    <property type="nucleotide sequence ID" value="NM_209231.1"/>
</dbReference>
<evidence type="ECO:0000256" key="1">
    <source>
        <dbReference type="ARBA" id="ARBA00022574"/>
    </source>
</evidence>
<sequence length="403" mass="44200">MSYILQQKVSFGADNWCLRLRPLYQAGVLAALSNGHVHLVDWATGKSVLDVAAHESSINGLQVLDSAHDRGTVFATAADDGVKLFDIRTRGCVATLTDANGAPALSLDSRHGMLAFGTELVGVDAVVSLFALGEWGRPLRAFVDSHHDDVTDVKFHPTDSNLLLSGSTDGYVNVYDLKQSEEDEALHQVINFASIHSCGWLSPKRIWSLSHMETFAIHELNDKSEHANEPQPQLFGDVREPWACDYVVDVYPGFIAAGSTRENAGELRLLPLRDECVDAANAIVLPQAHGDEVVRDVLVPASSPELLYSAGEDGNMAIWKSTLGPLNVPVDFWDYSKKETVLEDLPSSGLDDTHSAQHNDQASSLSGQSQPEQQEYRQVQSDGMRRNRSSKHSKKHSARFTPY</sequence>
<dbReference type="HOGENOM" id="CLU_037323_3_1_1"/>
<dbReference type="STRING" id="284811.Q75AY8"/>
<dbReference type="GO" id="GO:0005829">
    <property type="term" value="C:cytosol"/>
    <property type="evidence" value="ECO:0007669"/>
    <property type="project" value="EnsemblFungi"/>
</dbReference>
<reference evidence="5 6" key="1">
    <citation type="journal article" date="2004" name="Science">
        <title>The Ashbya gossypii genome as a tool for mapping the ancient Saccharomyces cerevisiae genome.</title>
        <authorList>
            <person name="Dietrich F.S."/>
            <person name="Voegeli S."/>
            <person name="Brachat S."/>
            <person name="Lerch A."/>
            <person name="Gates K."/>
            <person name="Steiner S."/>
            <person name="Mohr C."/>
            <person name="Pohlmann R."/>
            <person name="Luedi P."/>
            <person name="Choi S."/>
            <person name="Wing R.A."/>
            <person name="Flavier A."/>
            <person name="Gaffney T.D."/>
            <person name="Philippsen P."/>
        </authorList>
    </citation>
    <scope>NUCLEOTIDE SEQUENCE [LARGE SCALE GENOMIC DNA]</scope>
    <source>
        <strain evidence="6">ATCC 10895 / CBS 109.51 / FGSC 9923 / NRRL Y-1056</strain>
    </source>
</reference>
<dbReference type="EMBL" id="AE016817">
    <property type="protein sequence ID" value="AAS51702.1"/>
    <property type="molecule type" value="Genomic_DNA"/>
</dbReference>
<dbReference type="PROSITE" id="PS50294">
    <property type="entry name" value="WD_REPEATS_REGION"/>
    <property type="match status" value="1"/>
</dbReference>
<dbReference type="eggNOG" id="KOG1188">
    <property type="taxonomic scope" value="Eukaryota"/>
</dbReference>
<feature type="repeat" description="WD" evidence="3">
    <location>
        <begin position="143"/>
        <end position="185"/>
    </location>
</feature>
<feature type="compositionally biased region" description="Polar residues" evidence="4">
    <location>
        <begin position="358"/>
        <end position="381"/>
    </location>
</feature>
<accession>Q75AY8</accession>
<dbReference type="InterPro" id="IPR036322">
    <property type="entry name" value="WD40_repeat_dom_sf"/>
</dbReference>
<dbReference type="AlphaFoldDB" id="Q75AY8"/>
<dbReference type="InterPro" id="IPR001680">
    <property type="entry name" value="WD40_rpt"/>
</dbReference>
<dbReference type="OrthoDB" id="25131at2759"/>
<evidence type="ECO:0000256" key="3">
    <source>
        <dbReference type="PROSITE-ProRule" id="PRU00221"/>
    </source>
</evidence>
<reference evidence="6" key="2">
    <citation type="journal article" date="2013" name="G3 (Bethesda)">
        <title>Genomes of Ashbya fungi isolated from insects reveal four mating-type loci, numerous translocations, lack of transposons, and distinct gene duplications.</title>
        <authorList>
            <person name="Dietrich F.S."/>
            <person name="Voegeli S."/>
            <person name="Kuo S."/>
            <person name="Philippsen P."/>
        </authorList>
    </citation>
    <scope>GENOME REANNOTATION</scope>
    <source>
        <strain evidence="6">ATCC 10895 / CBS 109.51 / FGSC 9923 / NRRL Y-1056</strain>
    </source>
</reference>
<dbReference type="PANTHER" id="PTHR22889">
    <property type="entry name" value="WD REPEAT-CONTAINING PROTEIN 89"/>
    <property type="match status" value="1"/>
</dbReference>
<dbReference type="OMA" id="SIHSCGW"/>
<evidence type="ECO:0000256" key="4">
    <source>
        <dbReference type="SAM" id="MobiDB-lite"/>
    </source>
</evidence>
<protein>
    <submittedName>
        <fullName evidence="5">ADL218Cp</fullName>
    </submittedName>
</protein>
<dbReference type="Pfam" id="PF00400">
    <property type="entry name" value="WD40"/>
    <property type="match status" value="1"/>
</dbReference>
<dbReference type="FunCoup" id="Q75AY8">
    <property type="interactions" value="753"/>
</dbReference>
<dbReference type="Gene3D" id="2.130.10.10">
    <property type="entry name" value="YVTN repeat-like/Quinoprotein amine dehydrogenase"/>
    <property type="match status" value="1"/>
</dbReference>
<dbReference type="KEGG" id="ago:AGOS_ADL218C"/>
<dbReference type="GeneID" id="4620018"/>
<dbReference type="PANTHER" id="PTHR22889:SF0">
    <property type="entry name" value="WD REPEAT-CONTAINING PROTEIN 89"/>
    <property type="match status" value="1"/>
</dbReference>
<keyword evidence="6" id="KW-1185">Reference proteome</keyword>
<feature type="region of interest" description="Disordered" evidence="4">
    <location>
        <begin position="345"/>
        <end position="403"/>
    </location>
</feature>
<keyword evidence="2" id="KW-0677">Repeat</keyword>
<evidence type="ECO:0000256" key="2">
    <source>
        <dbReference type="ARBA" id="ARBA00022737"/>
    </source>
</evidence>
<organism evidence="5 6">
    <name type="scientific">Eremothecium gossypii (strain ATCC 10895 / CBS 109.51 / FGSC 9923 / NRRL Y-1056)</name>
    <name type="common">Yeast</name>
    <name type="synonym">Ashbya gossypii</name>
    <dbReference type="NCBI Taxonomy" id="284811"/>
    <lineage>
        <taxon>Eukaryota</taxon>
        <taxon>Fungi</taxon>
        <taxon>Dikarya</taxon>
        <taxon>Ascomycota</taxon>
        <taxon>Saccharomycotina</taxon>
        <taxon>Saccharomycetes</taxon>
        <taxon>Saccharomycetales</taxon>
        <taxon>Saccharomycetaceae</taxon>
        <taxon>Eremothecium</taxon>
    </lineage>
</organism>
<dbReference type="SMART" id="SM00320">
    <property type="entry name" value="WD40"/>
    <property type="match status" value="3"/>
</dbReference>
<gene>
    <name evidence="5" type="ORF">AGOS_ADL218C</name>
</gene>
<proteinExistence type="predicted"/>
<name>Q75AY8_EREGS</name>
<dbReference type="PROSITE" id="PS50082">
    <property type="entry name" value="WD_REPEATS_2"/>
    <property type="match status" value="1"/>
</dbReference>
<evidence type="ECO:0000313" key="5">
    <source>
        <dbReference type="EMBL" id="AAS51702.1"/>
    </source>
</evidence>
<dbReference type="InParanoid" id="Q75AY8"/>
<keyword evidence="1 3" id="KW-0853">WD repeat</keyword>
<dbReference type="SUPFAM" id="SSF50978">
    <property type="entry name" value="WD40 repeat-like"/>
    <property type="match status" value="1"/>
</dbReference>
<dbReference type="GO" id="GO:0005634">
    <property type="term" value="C:nucleus"/>
    <property type="evidence" value="ECO:0007669"/>
    <property type="project" value="EnsemblFungi"/>
</dbReference>